<gene>
    <name evidence="2 4" type="ORF">P152DRAFT_462391</name>
</gene>
<dbReference type="AlphaFoldDB" id="A0A6G1FS29"/>
<sequence>MARILLTSGQVSVALSSGVVVIFTILLFLSGYVLQQQTVRSLRHAIRPPLPPPPPSLPLQELSTQNPLAKSARLPGTVVSKEAVQAHLAAASASQAIDWKRRAHVQLVRSHEEVCGAVMVFADLYRLRSQGSRALVFPAAWATAWGDEWGYETNPEAERTRRLLKKAARRYKVHLVPMKAIEEGGDDSLPSSYSYASLFSLDWYDRILALPRPGVVLDAVPLDVLLAFGTPESLATSAAAEVQFDISPQSEMTLIRPSKEEFSRIMDIRDADQLSETSLFSEAFPSPEKLSAFGNAEVALMATTGSLKEYSIRKQDPPVPEDNVPGSPSGEQLVVQETAGQSGAFNATEFMQNTAFVRIMDAGLPGPEYDVPRTEMLKAKPWGEAGMVWESMYERFRAHRMDVCGLELEMVPEKEEL</sequence>
<feature type="transmembrane region" description="Helical" evidence="1">
    <location>
        <begin position="12"/>
        <end position="34"/>
    </location>
</feature>
<organism evidence="2">
    <name type="scientific">Eremomyces bilateralis CBS 781.70</name>
    <dbReference type="NCBI Taxonomy" id="1392243"/>
    <lineage>
        <taxon>Eukaryota</taxon>
        <taxon>Fungi</taxon>
        <taxon>Dikarya</taxon>
        <taxon>Ascomycota</taxon>
        <taxon>Pezizomycotina</taxon>
        <taxon>Dothideomycetes</taxon>
        <taxon>Dothideomycetes incertae sedis</taxon>
        <taxon>Eremomycetales</taxon>
        <taxon>Eremomycetaceae</taxon>
        <taxon>Eremomyces</taxon>
    </lineage>
</organism>
<keyword evidence="3" id="KW-1185">Reference proteome</keyword>
<reference evidence="2 4" key="1">
    <citation type="submission" date="2020-01" db="EMBL/GenBank/DDBJ databases">
        <authorList>
            <consortium name="DOE Joint Genome Institute"/>
            <person name="Haridas S."/>
            <person name="Albert R."/>
            <person name="Binder M."/>
            <person name="Bloem J."/>
            <person name="Labutti K."/>
            <person name="Salamov A."/>
            <person name="Andreopoulos B."/>
            <person name="Baker S.E."/>
            <person name="Barry K."/>
            <person name="Bills G."/>
            <person name="Bluhm B.H."/>
            <person name="Cannon C."/>
            <person name="Castanera R."/>
            <person name="Culley D.E."/>
            <person name="Daum C."/>
            <person name="Ezra D."/>
            <person name="Gonzalez J.B."/>
            <person name="Henrissat B."/>
            <person name="Kuo A."/>
            <person name="Liang C."/>
            <person name="Lipzen A."/>
            <person name="Lutzoni F."/>
            <person name="Magnuson J."/>
            <person name="Mondo S."/>
            <person name="Nolan M."/>
            <person name="Ohm R."/>
            <person name="Pangilinan J."/>
            <person name="Park H.-J."/>
            <person name="Ramirez L."/>
            <person name="Alfaro M."/>
            <person name="Sun H."/>
            <person name="Tritt A."/>
            <person name="Yoshinaga Y."/>
            <person name="Zwiers L.-H."/>
            <person name="Turgeon B.G."/>
            <person name="Goodwin S.B."/>
            <person name="Spatafora J.W."/>
            <person name="Crous P.W."/>
            <person name="Grigoriev I.V."/>
        </authorList>
    </citation>
    <scope>NUCLEOTIDE SEQUENCE</scope>
    <source>
        <strain evidence="2 4">CBS 781.70</strain>
    </source>
</reference>
<name>A0A6G1FS29_9PEZI</name>
<keyword evidence="1" id="KW-0472">Membrane</keyword>
<reference evidence="4" key="2">
    <citation type="submission" date="2020-04" db="EMBL/GenBank/DDBJ databases">
        <authorList>
            <consortium name="NCBI Genome Project"/>
        </authorList>
    </citation>
    <scope>NUCLEOTIDE SEQUENCE</scope>
    <source>
        <strain evidence="4">CBS 781.70</strain>
    </source>
</reference>
<keyword evidence="1" id="KW-0812">Transmembrane</keyword>
<proteinExistence type="predicted"/>
<dbReference type="Proteomes" id="UP000504638">
    <property type="component" value="Unplaced"/>
</dbReference>
<dbReference type="OrthoDB" id="5367275at2759"/>
<evidence type="ECO:0008006" key="5">
    <source>
        <dbReference type="Google" id="ProtNLM"/>
    </source>
</evidence>
<dbReference type="GeneID" id="54420905"/>
<dbReference type="EMBL" id="ML975182">
    <property type="protein sequence ID" value="KAF1808528.1"/>
    <property type="molecule type" value="Genomic_DNA"/>
</dbReference>
<evidence type="ECO:0000313" key="2">
    <source>
        <dbReference type="EMBL" id="KAF1808528.1"/>
    </source>
</evidence>
<dbReference type="RefSeq" id="XP_033530159.1">
    <property type="nucleotide sequence ID" value="XM_033680335.1"/>
</dbReference>
<protein>
    <recommendedName>
        <fullName evidence="5">Glycosyltransferase family 8 protein</fullName>
    </recommendedName>
</protein>
<accession>A0A6G1FS29</accession>
<keyword evidence="1" id="KW-1133">Transmembrane helix</keyword>
<evidence type="ECO:0000256" key="1">
    <source>
        <dbReference type="SAM" id="Phobius"/>
    </source>
</evidence>
<reference evidence="4" key="3">
    <citation type="submission" date="2025-04" db="UniProtKB">
        <authorList>
            <consortium name="RefSeq"/>
        </authorList>
    </citation>
    <scope>IDENTIFICATION</scope>
    <source>
        <strain evidence="4">CBS 781.70</strain>
    </source>
</reference>
<evidence type="ECO:0000313" key="3">
    <source>
        <dbReference type="Proteomes" id="UP000504638"/>
    </source>
</evidence>
<evidence type="ECO:0000313" key="4">
    <source>
        <dbReference type="RefSeq" id="XP_033530159.1"/>
    </source>
</evidence>